<dbReference type="Proteomes" id="UP001328107">
    <property type="component" value="Unassembled WGS sequence"/>
</dbReference>
<protein>
    <submittedName>
        <fullName evidence="1">Uncharacterized protein</fullName>
    </submittedName>
</protein>
<dbReference type="EMBL" id="BTRK01000002">
    <property type="protein sequence ID" value="GMR34808.1"/>
    <property type="molecule type" value="Genomic_DNA"/>
</dbReference>
<feature type="non-terminal residue" evidence="1">
    <location>
        <position position="1"/>
    </location>
</feature>
<proteinExistence type="predicted"/>
<evidence type="ECO:0000313" key="1">
    <source>
        <dbReference type="EMBL" id="GMR34808.1"/>
    </source>
</evidence>
<accession>A0AAN4Z5Q5</accession>
<feature type="non-terminal residue" evidence="1">
    <location>
        <position position="207"/>
    </location>
</feature>
<organism evidence="1 2">
    <name type="scientific">Pristionchus mayeri</name>
    <dbReference type="NCBI Taxonomy" id="1317129"/>
    <lineage>
        <taxon>Eukaryota</taxon>
        <taxon>Metazoa</taxon>
        <taxon>Ecdysozoa</taxon>
        <taxon>Nematoda</taxon>
        <taxon>Chromadorea</taxon>
        <taxon>Rhabditida</taxon>
        <taxon>Rhabditina</taxon>
        <taxon>Diplogasteromorpha</taxon>
        <taxon>Diplogasteroidea</taxon>
        <taxon>Neodiplogasteridae</taxon>
        <taxon>Pristionchus</taxon>
    </lineage>
</organism>
<evidence type="ECO:0000313" key="2">
    <source>
        <dbReference type="Proteomes" id="UP001328107"/>
    </source>
</evidence>
<dbReference type="AlphaFoldDB" id="A0AAN4Z5Q5"/>
<reference evidence="2" key="1">
    <citation type="submission" date="2022-10" db="EMBL/GenBank/DDBJ databases">
        <title>Genome assembly of Pristionchus species.</title>
        <authorList>
            <person name="Yoshida K."/>
            <person name="Sommer R.J."/>
        </authorList>
    </citation>
    <scope>NUCLEOTIDE SEQUENCE [LARGE SCALE GENOMIC DNA]</scope>
    <source>
        <strain evidence="2">RS5460</strain>
    </source>
</reference>
<gene>
    <name evidence="1" type="ORF">PMAYCL1PPCAC_05003</name>
</gene>
<comment type="caution">
    <text evidence="1">The sequence shown here is derived from an EMBL/GenBank/DDBJ whole genome shotgun (WGS) entry which is preliminary data.</text>
</comment>
<name>A0AAN4Z5Q5_9BILA</name>
<sequence length="207" mass="23794">NCSKSDVSIRWWEKKREEGVESMDESVIAGFDGLSKTIQELKKTVDNGEEKETLPVHLDEFESNVIKRLLAGADPGAPGPAEPAVNEDPIHEGQRITVQRMPSLKFSHHRGDRSYMLPRPGYVIVRRQTNLVCQKCGECGFATCSSMDHHLRNVHKMGHRQADMWMHCGRCIRDFTNIVSVRDHFALEKCDWQSMFMCWHEKEGIER</sequence>
<keyword evidence="2" id="KW-1185">Reference proteome</keyword>